<dbReference type="PANTHER" id="PTHR43877">
    <property type="entry name" value="AMINOALKYLPHOSPHONATE N-ACETYLTRANSFERASE-RELATED-RELATED"/>
    <property type="match status" value="1"/>
</dbReference>
<evidence type="ECO:0000259" key="3">
    <source>
        <dbReference type="PROSITE" id="PS51186"/>
    </source>
</evidence>
<dbReference type="InterPro" id="IPR050832">
    <property type="entry name" value="Bact_Acetyltransf"/>
</dbReference>
<feature type="domain" description="N-acetyltransferase" evidence="3">
    <location>
        <begin position="10"/>
        <end position="180"/>
    </location>
</feature>
<protein>
    <submittedName>
        <fullName evidence="4">GNAT family N-acetyltransferase</fullName>
    </submittedName>
</protein>
<dbReference type="InterPro" id="IPR016181">
    <property type="entry name" value="Acyl_CoA_acyltransferase"/>
</dbReference>
<evidence type="ECO:0000313" key="4">
    <source>
        <dbReference type="EMBL" id="MBO0345153.1"/>
    </source>
</evidence>
<name>A0A939EPK2_9HYPH</name>
<dbReference type="AlphaFoldDB" id="A0A939EPK2"/>
<sequence>MTSSDFLATSPIELLTPAEAERAVAQLGVILEACVSEGSGVGFVLPFSQSLAETFWRGRLAGLMEGSRHTLIARHTGAIAGTVSLELAPQPNARHRAEISKLLVHPEARRLGLARKLLQEAERLAVTLGRTLLVLDTVTGDRAERLYPTCGFVRVGVIPNYAVSPAGTLDATTVFYKDLTVK</sequence>
<evidence type="ECO:0000256" key="1">
    <source>
        <dbReference type="ARBA" id="ARBA00022679"/>
    </source>
</evidence>
<reference evidence="4" key="1">
    <citation type="submission" date="2021-03" db="EMBL/GenBank/DDBJ databases">
        <title>Roseibium sp. CAU 1637 isolated from Incheon.</title>
        <authorList>
            <person name="Kim W."/>
        </authorList>
    </citation>
    <scope>NUCLEOTIDE SEQUENCE</scope>
    <source>
        <strain evidence="4">CAU 1637</strain>
    </source>
</reference>
<gene>
    <name evidence="4" type="ORF">J0X15_07975</name>
</gene>
<keyword evidence="1" id="KW-0808">Transferase</keyword>
<dbReference type="Gene3D" id="3.40.630.30">
    <property type="match status" value="1"/>
</dbReference>
<dbReference type="EMBL" id="JAFLNF010000003">
    <property type="protein sequence ID" value="MBO0345153.1"/>
    <property type="molecule type" value="Genomic_DNA"/>
</dbReference>
<organism evidence="4 5">
    <name type="scientific">Roseibium limicola</name>
    <dbReference type="NCBI Taxonomy" id="2816037"/>
    <lineage>
        <taxon>Bacteria</taxon>
        <taxon>Pseudomonadati</taxon>
        <taxon>Pseudomonadota</taxon>
        <taxon>Alphaproteobacteria</taxon>
        <taxon>Hyphomicrobiales</taxon>
        <taxon>Stappiaceae</taxon>
        <taxon>Roseibium</taxon>
    </lineage>
</organism>
<dbReference type="RefSeq" id="WP_206939548.1">
    <property type="nucleotide sequence ID" value="NZ_JAFLNF010000003.1"/>
</dbReference>
<accession>A0A939EPK2</accession>
<keyword evidence="5" id="KW-1185">Reference proteome</keyword>
<dbReference type="GO" id="GO:0016747">
    <property type="term" value="F:acyltransferase activity, transferring groups other than amino-acyl groups"/>
    <property type="evidence" value="ECO:0007669"/>
    <property type="project" value="InterPro"/>
</dbReference>
<dbReference type="Pfam" id="PF00583">
    <property type="entry name" value="Acetyltransf_1"/>
    <property type="match status" value="1"/>
</dbReference>
<dbReference type="CDD" id="cd04301">
    <property type="entry name" value="NAT_SF"/>
    <property type="match status" value="1"/>
</dbReference>
<comment type="caution">
    <text evidence="4">The sequence shown here is derived from an EMBL/GenBank/DDBJ whole genome shotgun (WGS) entry which is preliminary data.</text>
</comment>
<proteinExistence type="predicted"/>
<dbReference type="InterPro" id="IPR000182">
    <property type="entry name" value="GNAT_dom"/>
</dbReference>
<evidence type="ECO:0000256" key="2">
    <source>
        <dbReference type="ARBA" id="ARBA00023315"/>
    </source>
</evidence>
<dbReference type="Proteomes" id="UP000664779">
    <property type="component" value="Unassembled WGS sequence"/>
</dbReference>
<keyword evidence="2" id="KW-0012">Acyltransferase</keyword>
<dbReference type="PROSITE" id="PS51186">
    <property type="entry name" value="GNAT"/>
    <property type="match status" value="1"/>
</dbReference>
<evidence type="ECO:0000313" key="5">
    <source>
        <dbReference type="Proteomes" id="UP000664779"/>
    </source>
</evidence>
<dbReference type="SUPFAM" id="SSF55729">
    <property type="entry name" value="Acyl-CoA N-acyltransferases (Nat)"/>
    <property type="match status" value="1"/>
</dbReference>